<evidence type="ECO:0000256" key="1">
    <source>
        <dbReference type="ARBA" id="ARBA00004613"/>
    </source>
</evidence>
<dbReference type="SUPFAM" id="SSF53474">
    <property type="entry name" value="alpha/beta-Hydrolases"/>
    <property type="match status" value="1"/>
</dbReference>
<keyword evidence="4" id="KW-0106">Calcium</keyword>
<dbReference type="InterPro" id="IPR053180">
    <property type="entry name" value="Ca-binding_acidic-repeat"/>
</dbReference>
<evidence type="ECO:0000313" key="8">
    <source>
        <dbReference type="Proteomes" id="UP001596002"/>
    </source>
</evidence>
<dbReference type="EMBL" id="JBHSHC010000153">
    <property type="protein sequence ID" value="MFC4769967.1"/>
    <property type="molecule type" value="Genomic_DNA"/>
</dbReference>
<keyword evidence="3 6" id="KW-0732">Signal</keyword>
<organism evidence="7 8">
    <name type="scientific">Effusibacillus consociatus</name>
    <dbReference type="NCBI Taxonomy" id="1117041"/>
    <lineage>
        <taxon>Bacteria</taxon>
        <taxon>Bacillati</taxon>
        <taxon>Bacillota</taxon>
        <taxon>Bacilli</taxon>
        <taxon>Bacillales</taxon>
        <taxon>Alicyclobacillaceae</taxon>
        <taxon>Effusibacillus</taxon>
    </lineage>
</organism>
<sequence>MKRSLRLLSMCLTLSLLTSTGYAKNFSDTEKVEGHGPNAGLVFDPNKDYDKDGLSNAQEDKLGLFILEADTDFDSFPDNEENQKYGTDPTKADTDGDGLDDQVEVEDFHTDPLNPDQNNDGILDGAEERTVQIPENKFGITGTVTGTGPILRQFLIKENPIIMLNQVSSLKTVYLSTKNKDLRFNISIPYDEDATKVKDPKLFTYDFGMGKVKPVEKVKSAKGKFEADLIGGGVLLVASDSQFKQSIPQNIPEKDIRKEKPKGKVKIANFPGLEIDAERIKDKPKKSDLIVELDPSLEEIPETGVISFEETKQKEGKSKTYQALYKVNKFYSDGTNNIVTLSAITTESGNTPAIMVHGLWGHHGTWGYANSWYNTEPKPKAAGYIATFQTYTGKSYDSYSYSTYSNVDVHKINSTSDYAELGAVLESSHYYTANSDLFAFEYHNELAAHVGEAAQHLKNFISGMKSIGKIGQYQVVNLLAHSKGGLVSRYYIENLSGSSSVKRLITLGTPHFGSSLSTYDDMDRDDSELWNTKTDTDPYCSPFTNQHSYTHYFIFGGFDPGYDKINDKVRGFNFVGWLSGSYDKDVRNRFLNAGISLTYEDITDDVINIDTAMGSDQDPDYNFNLPKIAANDRVYLFHETYGNHSKMRKYPYMDDYVAQMLEGSWDY</sequence>
<name>A0ABV9Q9N5_9BACL</name>
<proteinExistence type="predicted"/>
<keyword evidence="2" id="KW-0964">Secreted</keyword>
<evidence type="ECO:0000256" key="5">
    <source>
        <dbReference type="SAM" id="MobiDB-lite"/>
    </source>
</evidence>
<comment type="caution">
    <text evidence="7">The sequence shown here is derived from an EMBL/GenBank/DDBJ whole genome shotgun (WGS) entry which is preliminary data.</text>
</comment>
<dbReference type="Proteomes" id="UP001596002">
    <property type="component" value="Unassembled WGS sequence"/>
</dbReference>
<feature type="region of interest" description="Disordered" evidence="5">
    <location>
        <begin position="74"/>
        <end position="96"/>
    </location>
</feature>
<evidence type="ECO:0008006" key="9">
    <source>
        <dbReference type="Google" id="ProtNLM"/>
    </source>
</evidence>
<protein>
    <recommendedName>
        <fullName evidence="9">Alpha/beta hydrolase</fullName>
    </recommendedName>
</protein>
<evidence type="ECO:0000313" key="7">
    <source>
        <dbReference type="EMBL" id="MFC4769967.1"/>
    </source>
</evidence>
<gene>
    <name evidence="7" type="ORF">ACFO8Q_22025</name>
</gene>
<dbReference type="InterPro" id="IPR028974">
    <property type="entry name" value="TSP_type-3_rpt"/>
</dbReference>
<feature type="signal peptide" evidence="6">
    <location>
        <begin position="1"/>
        <end position="23"/>
    </location>
</feature>
<dbReference type="Gene3D" id="3.40.50.1820">
    <property type="entry name" value="alpha/beta hydrolase"/>
    <property type="match status" value="1"/>
</dbReference>
<dbReference type="Pfam" id="PF18884">
    <property type="entry name" value="TSP3_bac"/>
    <property type="match status" value="2"/>
</dbReference>
<dbReference type="InterPro" id="IPR029058">
    <property type="entry name" value="AB_hydrolase_fold"/>
</dbReference>
<evidence type="ECO:0000256" key="4">
    <source>
        <dbReference type="ARBA" id="ARBA00022837"/>
    </source>
</evidence>
<evidence type="ECO:0000256" key="2">
    <source>
        <dbReference type="ARBA" id="ARBA00022525"/>
    </source>
</evidence>
<accession>A0ABV9Q9N5</accession>
<dbReference type="InterPro" id="IPR059100">
    <property type="entry name" value="TSP3_bac"/>
</dbReference>
<dbReference type="PANTHER" id="PTHR37467:SF1">
    <property type="entry name" value="EXPORTED CALCIUM-BINDING GLYCOPROTEIN"/>
    <property type="match status" value="1"/>
</dbReference>
<reference evidence="8" key="1">
    <citation type="journal article" date="2019" name="Int. J. Syst. Evol. Microbiol.">
        <title>The Global Catalogue of Microorganisms (GCM) 10K type strain sequencing project: providing services to taxonomists for standard genome sequencing and annotation.</title>
        <authorList>
            <consortium name="The Broad Institute Genomics Platform"/>
            <consortium name="The Broad Institute Genome Sequencing Center for Infectious Disease"/>
            <person name="Wu L."/>
            <person name="Ma J."/>
        </authorList>
    </citation>
    <scope>NUCLEOTIDE SEQUENCE [LARGE SCALE GENOMIC DNA]</scope>
    <source>
        <strain evidence="8">WYCCWR 12678</strain>
    </source>
</reference>
<comment type="subcellular location">
    <subcellularLocation>
        <location evidence="1">Secreted</location>
    </subcellularLocation>
</comment>
<dbReference type="Gene3D" id="4.10.1080.10">
    <property type="entry name" value="TSP type-3 repeat"/>
    <property type="match status" value="1"/>
</dbReference>
<dbReference type="PANTHER" id="PTHR37467">
    <property type="entry name" value="EXPORTED CALCIUM-BINDING GLYCOPROTEIN-RELATED"/>
    <property type="match status" value="1"/>
</dbReference>
<keyword evidence="8" id="KW-1185">Reference proteome</keyword>
<dbReference type="RefSeq" id="WP_380029100.1">
    <property type="nucleotide sequence ID" value="NZ_JBHSHC010000153.1"/>
</dbReference>
<dbReference type="Pfam" id="PF02089">
    <property type="entry name" value="Palm_thioest"/>
    <property type="match status" value="1"/>
</dbReference>
<feature type="chain" id="PRO_5047028639" description="Alpha/beta hydrolase" evidence="6">
    <location>
        <begin position="24"/>
        <end position="667"/>
    </location>
</feature>
<evidence type="ECO:0000256" key="6">
    <source>
        <dbReference type="SAM" id="SignalP"/>
    </source>
</evidence>
<evidence type="ECO:0000256" key="3">
    <source>
        <dbReference type="ARBA" id="ARBA00022729"/>
    </source>
</evidence>